<evidence type="ECO:0000313" key="1">
    <source>
        <dbReference type="EMBL" id="ETE73619.1"/>
    </source>
</evidence>
<evidence type="ECO:0000313" key="2">
    <source>
        <dbReference type="Proteomes" id="UP000018936"/>
    </source>
</evidence>
<organism evidence="1 2">
    <name type="scientific">Ophiophagus hannah</name>
    <name type="common">King cobra</name>
    <name type="synonym">Naja hannah</name>
    <dbReference type="NCBI Taxonomy" id="8665"/>
    <lineage>
        <taxon>Eukaryota</taxon>
        <taxon>Metazoa</taxon>
        <taxon>Chordata</taxon>
        <taxon>Craniata</taxon>
        <taxon>Vertebrata</taxon>
        <taxon>Euteleostomi</taxon>
        <taxon>Lepidosauria</taxon>
        <taxon>Squamata</taxon>
        <taxon>Bifurcata</taxon>
        <taxon>Unidentata</taxon>
        <taxon>Episquamata</taxon>
        <taxon>Toxicofera</taxon>
        <taxon>Serpentes</taxon>
        <taxon>Colubroidea</taxon>
        <taxon>Elapidae</taxon>
        <taxon>Elapinae</taxon>
        <taxon>Ophiophagus</taxon>
    </lineage>
</organism>
<keyword evidence="2" id="KW-1185">Reference proteome</keyword>
<dbReference type="EMBL" id="AZIM01000065">
    <property type="protein sequence ID" value="ETE73619.1"/>
    <property type="molecule type" value="Genomic_DNA"/>
</dbReference>
<comment type="caution">
    <text evidence="1">The sequence shown here is derived from an EMBL/GenBank/DDBJ whole genome shotgun (WGS) entry which is preliminary data.</text>
</comment>
<sequence length="135" mass="15897">MTSEKGVRIEYLKLSMQLCCVLANERDYEKVLGSLPFLWTRKCLEFFGIKKRESLLETVHIFSEDIRMHLCLYKRATLKIEGGKILMNANAMEQLTPEKGLLRINGKLPTYYMSNFDYIKQILKIENKIRHGEYN</sequence>
<reference evidence="1 2" key="1">
    <citation type="journal article" date="2013" name="Proc. Natl. Acad. Sci. U.S.A.">
        <title>The king cobra genome reveals dynamic gene evolution and adaptation in the snake venom system.</title>
        <authorList>
            <person name="Vonk F.J."/>
            <person name="Casewell N.R."/>
            <person name="Henkel C.V."/>
            <person name="Heimberg A.M."/>
            <person name="Jansen H.J."/>
            <person name="McCleary R.J."/>
            <person name="Kerkkamp H.M."/>
            <person name="Vos R.A."/>
            <person name="Guerreiro I."/>
            <person name="Calvete J.J."/>
            <person name="Wuster W."/>
            <person name="Woods A.E."/>
            <person name="Logan J.M."/>
            <person name="Harrison R.A."/>
            <person name="Castoe T.A."/>
            <person name="de Koning A.P."/>
            <person name="Pollock D.D."/>
            <person name="Yandell M."/>
            <person name="Calderon D."/>
            <person name="Renjifo C."/>
            <person name="Currier R.B."/>
            <person name="Salgado D."/>
            <person name="Pla D."/>
            <person name="Sanz L."/>
            <person name="Hyder A.S."/>
            <person name="Ribeiro J.M."/>
            <person name="Arntzen J.W."/>
            <person name="van den Thillart G.E."/>
            <person name="Boetzer M."/>
            <person name="Pirovano W."/>
            <person name="Dirks R.P."/>
            <person name="Spaink H.P."/>
            <person name="Duboule D."/>
            <person name="McGlinn E."/>
            <person name="Kini R.M."/>
            <person name="Richardson M.K."/>
        </authorList>
    </citation>
    <scope>NUCLEOTIDE SEQUENCE</scope>
    <source>
        <tissue evidence="1">Blood</tissue>
    </source>
</reference>
<feature type="non-terminal residue" evidence="1">
    <location>
        <position position="1"/>
    </location>
</feature>
<name>V8PGC4_OPHHA</name>
<proteinExistence type="predicted"/>
<dbReference type="Proteomes" id="UP000018936">
    <property type="component" value="Unassembled WGS sequence"/>
</dbReference>
<gene>
    <name evidence="1" type="ORF">L345_00543</name>
</gene>
<accession>V8PGC4</accession>
<dbReference type="AlphaFoldDB" id="V8PGC4"/>
<protein>
    <submittedName>
        <fullName evidence="1">Uncharacterized protein</fullName>
    </submittedName>
</protein>